<dbReference type="Proteomes" id="UP000231383">
    <property type="component" value="Unassembled WGS sequence"/>
</dbReference>
<dbReference type="EMBL" id="PFSC01000054">
    <property type="protein sequence ID" value="PJC33083.1"/>
    <property type="molecule type" value="Genomic_DNA"/>
</dbReference>
<feature type="transmembrane region" description="Helical" evidence="1">
    <location>
        <begin position="318"/>
        <end position="338"/>
    </location>
</feature>
<feature type="transmembrane region" description="Helical" evidence="1">
    <location>
        <begin position="70"/>
        <end position="96"/>
    </location>
</feature>
<evidence type="ECO:0000313" key="3">
    <source>
        <dbReference type="Proteomes" id="UP000231383"/>
    </source>
</evidence>
<feature type="transmembrane region" description="Helical" evidence="1">
    <location>
        <begin position="206"/>
        <end position="227"/>
    </location>
</feature>
<dbReference type="AlphaFoldDB" id="A0A2M8F1B6"/>
<keyword evidence="1" id="KW-0472">Membrane</keyword>
<accession>A0A2M8F1B6</accession>
<gene>
    <name evidence="2" type="ORF">CO051_01985</name>
</gene>
<keyword evidence="1" id="KW-1133">Transmembrane helix</keyword>
<feature type="transmembrane region" description="Helical" evidence="1">
    <location>
        <begin position="103"/>
        <end position="119"/>
    </location>
</feature>
<feature type="transmembrane region" description="Helical" evidence="1">
    <location>
        <begin position="175"/>
        <end position="194"/>
    </location>
</feature>
<evidence type="ECO:0008006" key="4">
    <source>
        <dbReference type="Google" id="ProtNLM"/>
    </source>
</evidence>
<keyword evidence="1" id="KW-0812">Transmembrane</keyword>
<feature type="transmembrane region" description="Helical" evidence="1">
    <location>
        <begin position="247"/>
        <end position="266"/>
    </location>
</feature>
<feature type="transmembrane region" description="Helical" evidence="1">
    <location>
        <begin position="5"/>
        <end position="22"/>
    </location>
</feature>
<reference evidence="3" key="1">
    <citation type="submission" date="2017-09" db="EMBL/GenBank/DDBJ databases">
        <title>Depth-based differentiation of microbial function through sediment-hosted aquifers and enrichment of novel symbionts in the deep terrestrial subsurface.</title>
        <authorList>
            <person name="Probst A.J."/>
            <person name="Ladd B."/>
            <person name="Jarett J.K."/>
            <person name="Geller-Mcgrath D.E."/>
            <person name="Sieber C.M.K."/>
            <person name="Emerson J.B."/>
            <person name="Anantharaman K."/>
            <person name="Thomas B.C."/>
            <person name="Malmstrom R."/>
            <person name="Stieglmeier M."/>
            <person name="Klingl A."/>
            <person name="Woyke T."/>
            <person name="Ryan C.M."/>
            <person name="Banfield J.F."/>
        </authorList>
    </citation>
    <scope>NUCLEOTIDE SEQUENCE [LARGE SCALE GENOMIC DNA]</scope>
</reference>
<protein>
    <recommendedName>
        <fullName evidence="4">Glycosyltransferase RgtA/B/C/D-like domain-containing protein</fullName>
    </recommendedName>
</protein>
<organism evidence="2 3">
    <name type="scientific">Candidatus Roizmanbacteria bacterium CG_4_9_14_0_2_um_filter_39_13</name>
    <dbReference type="NCBI Taxonomy" id="1974839"/>
    <lineage>
        <taxon>Bacteria</taxon>
        <taxon>Candidatus Roizmaniibacteriota</taxon>
    </lineage>
</organism>
<name>A0A2M8F1B6_9BACT</name>
<sequence>MFKWLFGTIIFLSIFFLNFLPVKDPDFGWHYRCGYELLQGHPCLSNTFTYFLADYQAFYPSFIYDALTAIVFNSVGFIGLSVVHALMMTGAFYLFYKLSKQNILFAGVLFLTVTFLSGGTLGLGWRPQIVTFFLILLGVWFLQNKKGFKIQGIHFQPIYFYPLLMLVWVNTHIGFFTGLVIFGTYWIHTLVKFVRKKVNFQSVFRITAIGFLSFFSTLLNPFGYKVYIEIFNHLKSPLNTMIAEWVAPPPLYILIILISLISIPLIQIAQKKLSVFEMLTLLFFGITTLMARRNVPLFLTFAGIQYLQLIPKKKFSDIFPLLLPFIGAVLLSVTFINIQKTVRFHTDWNIYCTKGATNYPCKAIQNYPKLSGNVYGAYEWGGFLIWQRPDIKIFVDGRMPAWFDEDGESPYNVYLKILQTQDGWNEKLRKYKTDYLLLAQGTFLDLLLDEEAQTYGWEKVYEDKTHAIYKNLLTY</sequence>
<comment type="caution">
    <text evidence="2">The sequence shown here is derived from an EMBL/GenBank/DDBJ whole genome shotgun (WGS) entry which is preliminary data.</text>
</comment>
<feature type="transmembrane region" description="Helical" evidence="1">
    <location>
        <begin position="273"/>
        <end position="291"/>
    </location>
</feature>
<evidence type="ECO:0000256" key="1">
    <source>
        <dbReference type="SAM" id="Phobius"/>
    </source>
</evidence>
<evidence type="ECO:0000313" key="2">
    <source>
        <dbReference type="EMBL" id="PJC33083.1"/>
    </source>
</evidence>
<proteinExistence type="predicted"/>